<accession>A0A381X521</accession>
<proteinExistence type="predicted"/>
<dbReference type="InterPro" id="IPR007055">
    <property type="entry name" value="BON_dom"/>
</dbReference>
<name>A0A381X521_9ZZZZ</name>
<gene>
    <name evidence="2" type="ORF">METZ01_LOCUS112584</name>
</gene>
<evidence type="ECO:0000259" key="1">
    <source>
        <dbReference type="PROSITE" id="PS50914"/>
    </source>
</evidence>
<protein>
    <recommendedName>
        <fullName evidence="1">BON domain-containing protein</fullName>
    </recommendedName>
</protein>
<feature type="domain" description="BON" evidence="1">
    <location>
        <begin position="121"/>
        <end position="188"/>
    </location>
</feature>
<dbReference type="Gene3D" id="3.30.1340.30">
    <property type="match status" value="1"/>
</dbReference>
<reference evidence="2" key="1">
    <citation type="submission" date="2018-05" db="EMBL/GenBank/DDBJ databases">
        <authorList>
            <person name="Lanie J.A."/>
            <person name="Ng W.-L."/>
            <person name="Kazmierczak K.M."/>
            <person name="Andrzejewski T.M."/>
            <person name="Davidsen T.M."/>
            <person name="Wayne K.J."/>
            <person name="Tettelin H."/>
            <person name="Glass J.I."/>
            <person name="Rusch D."/>
            <person name="Podicherti R."/>
            <person name="Tsui H.-C.T."/>
            <person name="Winkler M.E."/>
        </authorList>
    </citation>
    <scope>NUCLEOTIDE SEQUENCE</scope>
</reference>
<dbReference type="AlphaFoldDB" id="A0A381X521"/>
<dbReference type="EMBL" id="UINC01013910">
    <property type="protein sequence ID" value="SVA59730.1"/>
    <property type="molecule type" value="Genomic_DNA"/>
</dbReference>
<organism evidence="2">
    <name type="scientific">marine metagenome</name>
    <dbReference type="NCBI Taxonomy" id="408172"/>
    <lineage>
        <taxon>unclassified sequences</taxon>
        <taxon>metagenomes</taxon>
        <taxon>ecological metagenomes</taxon>
    </lineage>
</organism>
<dbReference type="PROSITE" id="PS50914">
    <property type="entry name" value="BON"/>
    <property type="match status" value="1"/>
</dbReference>
<evidence type="ECO:0000313" key="2">
    <source>
        <dbReference type="EMBL" id="SVA59730.1"/>
    </source>
</evidence>
<sequence length="188" mass="20956">MGKLIVLKTYWLALLSIVTFAACVGPPGSGTVALYTINTALDKRPVAVKIKDDASHLSLMVTLSEFSRVSTFVYENTAYLAGYVVSRDEKERILDIVSQKEFEDVKFHFMLLSADSTSMTEDYTIQLAIKNAVLQDEELSLININVMSTGGLVVLVGKVKTDLQRRKADYLMRKIGLKEVHNYLIVSD</sequence>
<dbReference type="Pfam" id="PF04972">
    <property type="entry name" value="BON"/>
    <property type="match status" value="1"/>
</dbReference>
<dbReference type="PROSITE" id="PS51257">
    <property type="entry name" value="PROKAR_LIPOPROTEIN"/>
    <property type="match status" value="1"/>
</dbReference>